<dbReference type="Proteomes" id="UP001595712">
    <property type="component" value="Unassembled WGS sequence"/>
</dbReference>
<dbReference type="Pfam" id="PF00392">
    <property type="entry name" value="GntR"/>
    <property type="match status" value="1"/>
</dbReference>
<dbReference type="Gene3D" id="1.20.120.530">
    <property type="entry name" value="GntR ligand-binding domain-like"/>
    <property type="match status" value="1"/>
</dbReference>
<evidence type="ECO:0000313" key="6">
    <source>
        <dbReference type="Proteomes" id="UP001595712"/>
    </source>
</evidence>
<dbReference type="InterPro" id="IPR008920">
    <property type="entry name" value="TF_FadR/GntR_C"/>
</dbReference>
<dbReference type="EMBL" id="JBHRWO010000012">
    <property type="protein sequence ID" value="MFC3493682.1"/>
    <property type="molecule type" value="Genomic_DNA"/>
</dbReference>
<evidence type="ECO:0000256" key="2">
    <source>
        <dbReference type="ARBA" id="ARBA00023125"/>
    </source>
</evidence>
<keyword evidence="3" id="KW-0804">Transcription</keyword>
<evidence type="ECO:0000259" key="4">
    <source>
        <dbReference type="PROSITE" id="PS50949"/>
    </source>
</evidence>
<dbReference type="InterPro" id="IPR036388">
    <property type="entry name" value="WH-like_DNA-bd_sf"/>
</dbReference>
<evidence type="ECO:0000256" key="1">
    <source>
        <dbReference type="ARBA" id="ARBA00023015"/>
    </source>
</evidence>
<reference evidence="6" key="1">
    <citation type="journal article" date="2019" name="Int. J. Syst. Evol. Microbiol.">
        <title>The Global Catalogue of Microorganisms (GCM) 10K type strain sequencing project: providing services to taxonomists for standard genome sequencing and annotation.</title>
        <authorList>
            <consortium name="The Broad Institute Genomics Platform"/>
            <consortium name="The Broad Institute Genome Sequencing Center for Infectious Disease"/>
            <person name="Wu L."/>
            <person name="Ma J."/>
        </authorList>
    </citation>
    <scope>NUCLEOTIDE SEQUENCE [LARGE SCALE GENOMIC DNA]</scope>
    <source>
        <strain evidence="6">CGMCC 4.7396</strain>
    </source>
</reference>
<dbReference type="SMART" id="SM00345">
    <property type="entry name" value="HTH_GNTR"/>
    <property type="match status" value="1"/>
</dbReference>
<comment type="caution">
    <text evidence="5">The sequence shown here is derived from an EMBL/GenBank/DDBJ whole genome shotgun (WGS) entry which is preliminary data.</text>
</comment>
<dbReference type="Gene3D" id="1.10.10.10">
    <property type="entry name" value="Winged helix-like DNA-binding domain superfamily/Winged helix DNA-binding domain"/>
    <property type="match status" value="1"/>
</dbReference>
<dbReference type="CDD" id="cd07377">
    <property type="entry name" value="WHTH_GntR"/>
    <property type="match status" value="1"/>
</dbReference>
<gene>
    <name evidence="5" type="ORF">ACFO8M_14470</name>
</gene>
<evidence type="ECO:0000256" key="3">
    <source>
        <dbReference type="ARBA" id="ARBA00023163"/>
    </source>
</evidence>
<dbReference type="PROSITE" id="PS50949">
    <property type="entry name" value="HTH_GNTR"/>
    <property type="match status" value="1"/>
</dbReference>
<dbReference type="Pfam" id="PF07729">
    <property type="entry name" value="FCD"/>
    <property type="match status" value="1"/>
</dbReference>
<name>A0ABV7Q3I8_9ACTN</name>
<evidence type="ECO:0000313" key="5">
    <source>
        <dbReference type="EMBL" id="MFC3493682.1"/>
    </source>
</evidence>
<proteinExistence type="predicted"/>
<dbReference type="SMART" id="SM00895">
    <property type="entry name" value="FCD"/>
    <property type="match status" value="1"/>
</dbReference>
<dbReference type="PANTHER" id="PTHR43537:SF5">
    <property type="entry name" value="UXU OPERON TRANSCRIPTIONAL REGULATOR"/>
    <property type="match status" value="1"/>
</dbReference>
<keyword evidence="6" id="KW-1185">Reference proteome</keyword>
<feature type="domain" description="HTH gntR-type" evidence="4">
    <location>
        <begin position="1"/>
        <end position="69"/>
    </location>
</feature>
<dbReference type="PRINTS" id="PR00035">
    <property type="entry name" value="HTHGNTR"/>
</dbReference>
<accession>A0ABV7Q3I8</accession>
<protein>
    <submittedName>
        <fullName evidence="5">FadR/GntR family transcriptional regulator</fullName>
    </submittedName>
</protein>
<keyword evidence="1" id="KW-0805">Transcription regulation</keyword>
<keyword evidence="2" id="KW-0238">DNA-binding</keyword>
<dbReference type="InterPro" id="IPR036390">
    <property type="entry name" value="WH_DNA-bd_sf"/>
</dbReference>
<dbReference type="PANTHER" id="PTHR43537">
    <property type="entry name" value="TRANSCRIPTIONAL REGULATOR, GNTR FAMILY"/>
    <property type="match status" value="1"/>
</dbReference>
<dbReference type="SUPFAM" id="SSF48008">
    <property type="entry name" value="GntR ligand-binding domain-like"/>
    <property type="match status" value="1"/>
</dbReference>
<sequence length="243" mass="26808">MSRTDDVVNGIKRMILSGELHPGERLPVEKELAETLGVSRGSLREGVRALSILGVLNTRQGDGTYVTALDLSRLLAPMGFVVDLQGEGQARHVHAIRRLLECEAARLAAPLITDDALDEAAKLLDEARTILDTQPDEHERIIEIDIAFHRIIAEHTGNPVLAGMIEALASRTVRERLWRSLRQESADRRTHEEHMAILRALRAHDSDVARIRMANHLLGVEESLPDAVDDDAPLVDSSPEASD</sequence>
<dbReference type="SUPFAM" id="SSF46785">
    <property type="entry name" value="Winged helix' DNA-binding domain"/>
    <property type="match status" value="1"/>
</dbReference>
<dbReference type="RefSeq" id="WP_387976553.1">
    <property type="nucleotide sequence ID" value="NZ_JBHRWO010000012.1"/>
</dbReference>
<organism evidence="5 6">
    <name type="scientific">Glycomyces rhizosphaerae</name>
    <dbReference type="NCBI Taxonomy" id="2054422"/>
    <lineage>
        <taxon>Bacteria</taxon>
        <taxon>Bacillati</taxon>
        <taxon>Actinomycetota</taxon>
        <taxon>Actinomycetes</taxon>
        <taxon>Glycomycetales</taxon>
        <taxon>Glycomycetaceae</taxon>
        <taxon>Glycomyces</taxon>
    </lineage>
</organism>
<dbReference type="InterPro" id="IPR011711">
    <property type="entry name" value="GntR_C"/>
</dbReference>
<dbReference type="InterPro" id="IPR000524">
    <property type="entry name" value="Tscrpt_reg_HTH_GntR"/>
</dbReference>